<organism evidence="1 2">
    <name type="scientific">Candidatus Sulfurimonas baltica</name>
    <dbReference type="NCBI Taxonomy" id="2740404"/>
    <lineage>
        <taxon>Bacteria</taxon>
        <taxon>Pseudomonadati</taxon>
        <taxon>Campylobacterota</taxon>
        <taxon>Epsilonproteobacteria</taxon>
        <taxon>Campylobacterales</taxon>
        <taxon>Sulfurimonadaceae</taxon>
        <taxon>Sulfurimonas</taxon>
    </lineage>
</organism>
<name>A0A7S7LUF2_9BACT</name>
<evidence type="ECO:0000313" key="2">
    <source>
        <dbReference type="Proteomes" id="UP000593994"/>
    </source>
</evidence>
<proteinExistence type="predicted"/>
<gene>
    <name evidence="1" type="ORF">HUE88_10825</name>
</gene>
<dbReference type="InterPro" id="IPR024524">
    <property type="entry name" value="DUF3800"/>
</dbReference>
<accession>A0A7S7LUF2</accession>
<evidence type="ECO:0000313" key="1">
    <source>
        <dbReference type="EMBL" id="QOY51593.1"/>
    </source>
</evidence>
<keyword evidence="2" id="KW-1185">Reference proteome</keyword>
<dbReference type="Pfam" id="PF12686">
    <property type="entry name" value="DUF3800"/>
    <property type="match status" value="1"/>
</dbReference>
<dbReference type="KEGG" id="sbal:HUE88_10825"/>
<dbReference type="EMBL" id="CP054492">
    <property type="protein sequence ID" value="QOY51593.1"/>
    <property type="molecule type" value="Genomic_DNA"/>
</dbReference>
<sequence length="223" mass="27315">MNYKIFCDESNHLLNDSSNIMVNGAILIDEEKVVEANKYIKFLRHKHNYHNEIKWTKLINKQQEFYKELIEYFFSSEFMKFKATLVVNKSDQKHEQYNRTHDDFYYVVYFYTLRNFLYRDSQYKIYLDYKDTKGREKVKELERVLKNDRLSEIDFYIIHSFESNIIQLCDLFIGAIGYKNRKDIEKKSEIKKYIIEQIELNCGYEIIGTKPWIEKFNIFRWSL</sequence>
<dbReference type="AlphaFoldDB" id="A0A7S7LUF2"/>
<dbReference type="Proteomes" id="UP000593994">
    <property type="component" value="Chromosome"/>
</dbReference>
<protein>
    <submittedName>
        <fullName evidence="1">DUF3800 domain-containing protein</fullName>
    </submittedName>
</protein>
<reference evidence="1 2" key="1">
    <citation type="submission" date="2020-05" db="EMBL/GenBank/DDBJ databases">
        <title>Sulfurimonas marisnigri, sp. nov., and Sulfurimonas baltica, sp. nov., manganese oxide reducing chemolithoautotrophs of the class Epsilonproteobacteria isolated from the pelagic redoxclines of the Black and Baltic Seas and emended description of the genus Sulfurimonas.</title>
        <authorList>
            <person name="Henkel J.V."/>
            <person name="Laudan C."/>
            <person name="Werner J."/>
            <person name="Neu T."/>
            <person name="Plewe S."/>
            <person name="Sproer C."/>
            <person name="Bunk B."/>
            <person name="Schulz-Vogt H.N."/>
        </authorList>
    </citation>
    <scope>NUCLEOTIDE SEQUENCE [LARGE SCALE GENOMIC DNA]</scope>
    <source>
        <strain evidence="1 2">GD2</strain>
    </source>
</reference>
<dbReference type="RefSeq" id="WP_194368927.1">
    <property type="nucleotide sequence ID" value="NZ_CP054492.1"/>
</dbReference>